<accession>A0A8T0HJF1</accession>
<comment type="subcellular location">
    <subcellularLocation>
        <location evidence="2">Cell projection</location>
    </subcellularLocation>
    <subcellularLocation>
        <location evidence="1">Cytoplasm</location>
        <location evidence="1">Cytoskeleton</location>
    </subcellularLocation>
</comment>
<proteinExistence type="predicted"/>
<keyword evidence="5" id="KW-0966">Cell projection</keyword>
<dbReference type="GO" id="GO:0031514">
    <property type="term" value="C:motile cilium"/>
    <property type="evidence" value="ECO:0007669"/>
    <property type="project" value="TreeGrafter"/>
</dbReference>
<evidence type="ECO:0000313" key="8">
    <source>
        <dbReference type="Proteomes" id="UP000822688"/>
    </source>
</evidence>
<dbReference type="InterPro" id="IPR042618">
    <property type="entry name" value="IQCG"/>
</dbReference>
<dbReference type="EMBL" id="CM026427">
    <property type="protein sequence ID" value="KAG0570913.1"/>
    <property type="molecule type" value="Genomic_DNA"/>
</dbReference>
<name>A0A8T0HJF1_CERPU</name>
<evidence type="ECO:0000256" key="5">
    <source>
        <dbReference type="ARBA" id="ARBA00023273"/>
    </source>
</evidence>
<dbReference type="GO" id="GO:0005737">
    <property type="term" value="C:cytoplasm"/>
    <property type="evidence" value="ECO:0007669"/>
    <property type="project" value="TreeGrafter"/>
</dbReference>
<keyword evidence="8" id="KW-1185">Reference proteome</keyword>
<keyword evidence="3" id="KW-0963">Cytoplasm</keyword>
<comment type="caution">
    <text evidence="7">The sequence shown here is derived from an EMBL/GenBank/DDBJ whole genome shotgun (WGS) entry which is preliminary data.</text>
</comment>
<reference evidence="7 8" key="1">
    <citation type="submission" date="2020-06" db="EMBL/GenBank/DDBJ databases">
        <title>WGS assembly of Ceratodon purpureus strain R40.</title>
        <authorList>
            <person name="Carey S.B."/>
            <person name="Jenkins J."/>
            <person name="Shu S."/>
            <person name="Lovell J.T."/>
            <person name="Sreedasyam A."/>
            <person name="Maumus F."/>
            <person name="Tiley G.P."/>
            <person name="Fernandez-Pozo N."/>
            <person name="Barry K."/>
            <person name="Chen C."/>
            <person name="Wang M."/>
            <person name="Lipzen A."/>
            <person name="Daum C."/>
            <person name="Saski C.A."/>
            <person name="Payton A.C."/>
            <person name="Mcbreen J.C."/>
            <person name="Conrad R.E."/>
            <person name="Kollar L.M."/>
            <person name="Olsson S."/>
            <person name="Huttunen S."/>
            <person name="Landis J.B."/>
            <person name="Wickett N.J."/>
            <person name="Johnson M.G."/>
            <person name="Rensing S.A."/>
            <person name="Grimwood J."/>
            <person name="Schmutz J."/>
            <person name="Mcdaniel S.F."/>
        </authorList>
    </citation>
    <scope>NUCLEOTIDE SEQUENCE [LARGE SCALE GENOMIC DNA]</scope>
    <source>
        <strain evidence="7 8">R40</strain>
    </source>
</reference>
<gene>
    <name evidence="7" type="ORF">KC19_6G196900</name>
</gene>
<feature type="compositionally biased region" description="Basic and acidic residues" evidence="6">
    <location>
        <begin position="63"/>
        <end position="74"/>
    </location>
</feature>
<evidence type="ECO:0008006" key="9">
    <source>
        <dbReference type="Google" id="ProtNLM"/>
    </source>
</evidence>
<protein>
    <recommendedName>
        <fullName evidence="9">Dynein regulatory complex protein 9</fullName>
    </recommendedName>
</protein>
<evidence type="ECO:0000256" key="2">
    <source>
        <dbReference type="ARBA" id="ARBA00004316"/>
    </source>
</evidence>
<evidence type="ECO:0000313" key="7">
    <source>
        <dbReference type="EMBL" id="KAG0570913.1"/>
    </source>
</evidence>
<evidence type="ECO:0000256" key="3">
    <source>
        <dbReference type="ARBA" id="ARBA00022490"/>
    </source>
</evidence>
<dbReference type="Proteomes" id="UP000822688">
    <property type="component" value="Chromosome 6"/>
</dbReference>
<evidence type="ECO:0000256" key="4">
    <source>
        <dbReference type="ARBA" id="ARBA00023212"/>
    </source>
</evidence>
<sequence>MATPTDSAISMDVDKNMDRKQSAPAAGADVRRSMLQLARKSLMEAPRASKMSKHASKISVRPEPQKNEDAKSEGDGEDTVVSSEGTEFGDVVLSPQDEQRKSLQEEVEEAKFNPFYRLHLIGFFKGLLDRLSVLMQLPDASSFADSHIDLEKIPEEQKNLQHKKKLLASANLINYTLPHPIRISKFETEAKWLQDVLEKAAHEMETKCTFEILNKVVEADIAREKRLPEAIESVKDLKWKTEVNRHIMKMEAAAHLESKREWAQNLNKHKRREKLVHKAVMDYMGKQNMLLREEVVNLTDNLDNDNQCMDWAIERIETQIKMKNMQINDIQPQYDAEMEANAKAEAKEKKRLDDWYANLGYSELSLKSAYKIQKIWRGYLIRRVWGKVLKKLRKKRLAAKKKGKKK</sequence>
<dbReference type="AlphaFoldDB" id="A0A8T0HJF1"/>
<feature type="region of interest" description="Disordered" evidence="6">
    <location>
        <begin position="1"/>
        <end position="88"/>
    </location>
</feature>
<dbReference type="GO" id="GO:0044782">
    <property type="term" value="P:cilium organization"/>
    <property type="evidence" value="ECO:0007669"/>
    <property type="project" value="TreeGrafter"/>
</dbReference>
<feature type="compositionally biased region" description="Basic and acidic residues" evidence="6">
    <location>
        <begin position="12"/>
        <end position="21"/>
    </location>
</feature>
<dbReference type="PANTHER" id="PTHR14871">
    <property type="entry name" value="DYNEIN REGULATORY COMPLEX PROTEIN 9"/>
    <property type="match status" value="1"/>
</dbReference>
<evidence type="ECO:0000256" key="1">
    <source>
        <dbReference type="ARBA" id="ARBA00004245"/>
    </source>
</evidence>
<dbReference type="GO" id="GO:0005856">
    <property type="term" value="C:cytoskeleton"/>
    <property type="evidence" value="ECO:0007669"/>
    <property type="project" value="UniProtKB-SubCell"/>
</dbReference>
<keyword evidence="4" id="KW-0206">Cytoskeleton</keyword>
<dbReference type="PROSITE" id="PS50096">
    <property type="entry name" value="IQ"/>
    <property type="match status" value="1"/>
</dbReference>
<dbReference type="PANTHER" id="PTHR14871:SF1">
    <property type="entry name" value="DYNEIN REGULATORY COMPLEX PROTEIN 9"/>
    <property type="match status" value="1"/>
</dbReference>
<organism evidence="7 8">
    <name type="scientific">Ceratodon purpureus</name>
    <name type="common">Fire moss</name>
    <name type="synonym">Dicranum purpureum</name>
    <dbReference type="NCBI Taxonomy" id="3225"/>
    <lineage>
        <taxon>Eukaryota</taxon>
        <taxon>Viridiplantae</taxon>
        <taxon>Streptophyta</taxon>
        <taxon>Embryophyta</taxon>
        <taxon>Bryophyta</taxon>
        <taxon>Bryophytina</taxon>
        <taxon>Bryopsida</taxon>
        <taxon>Dicranidae</taxon>
        <taxon>Pseudoditrichales</taxon>
        <taxon>Ditrichaceae</taxon>
        <taxon>Ceratodon</taxon>
    </lineage>
</organism>
<evidence type="ECO:0000256" key="6">
    <source>
        <dbReference type="SAM" id="MobiDB-lite"/>
    </source>
</evidence>